<dbReference type="InterPro" id="IPR045864">
    <property type="entry name" value="aa-tRNA-synth_II/BPL/LPL"/>
</dbReference>
<dbReference type="InterPro" id="IPR027031">
    <property type="entry name" value="Gly-tRNA_synthase/POLG2"/>
</dbReference>
<feature type="binding site" evidence="8">
    <location>
        <begin position="190"/>
        <end position="192"/>
    </location>
    <ligand>
        <name>ATP</name>
        <dbReference type="ChEBI" id="CHEBI:30616"/>
    </ligand>
</feature>
<dbReference type="Gene3D" id="3.30.930.10">
    <property type="entry name" value="Bira Bifunctional Protein, Domain 2"/>
    <property type="match status" value="1"/>
</dbReference>
<evidence type="ECO:0000256" key="2">
    <source>
        <dbReference type="ARBA" id="ARBA00022490"/>
    </source>
</evidence>
<dbReference type="InterPro" id="IPR033731">
    <property type="entry name" value="GlyRS-like_core"/>
</dbReference>
<dbReference type="PROSITE" id="PS50862">
    <property type="entry name" value="AA_TRNA_LIGASE_II"/>
    <property type="match status" value="1"/>
</dbReference>
<evidence type="ECO:0000313" key="11">
    <source>
        <dbReference type="Proteomes" id="UP000228596"/>
    </source>
</evidence>
<feature type="binding site" evidence="8">
    <location>
        <begin position="200"/>
        <end position="205"/>
    </location>
    <ligand>
        <name>ATP</name>
        <dbReference type="ChEBI" id="CHEBI:30616"/>
    </ligand>
</feature>
<proteinExistence type="inferred from homology"/>
<dbReference type="GO" id="GO:1990742">
    <property type="term" value="C:microvesicle"/>
    <property type="evidence" value="ECO:0007669"/>
    <property type="project" value="UniProtKB-ARBA"/>
</dbReference>
<dbReference type="GO" id="GO:0070062">
    <property type="term" value="C:extracellular exosome"/>
    <property type="evidence" value="ECO:0007669"/>
    <property type="project" value="UniProtKB-ARBA"/>
</dbReference>
<keyword evidence="2 8" id="KW-0963">Cytoplasm</keyword>
<accession>A0A2M6WWE0</accession>
<feature type="binding site" evidence="8">
    <location>
        <begin position="314"/>
        <end position="318"/>
    </location>
    <ligand>
        <name>substrate</name>
    </ligand>
</feature>
<evidence type="ECO:0000256" key="6">
    <source>
        <dbReference type="ARBA" id="ARBA00022917"/>
    </source>
</evidence>
<feature type="binding site" evidence="8">
    <location>
        <begin position="318"/>
        <end position="321"/>
    </location>
    <ligand>
        <name>ATP</name>
        <dbReference type="ChEBI" id="CHEBI:30616"/>
    </ligand>
</feature>
<evidence type="ECO:0000259" key="9">
    <source>
        <dbReference type="PROSITE" id="PS50862"/>
    </source>
</evidence>
<dbReference type="GO" id="GO:0015966">
    <property type="term" value="P:diadenosine tetraphosphate biosynthetic process"/>
    <property type="evidence" value="ECO:0007669"/>
    <property type="project" value="UniProtKB-ARBA"/>
</dbReference>
<dbReference type="GO" id="GO:0005524">
    <property type="term" value="F:ATP binding"/>
    <property type="evidence" value="ECO:0007669"/>
    <property type="project" value="UniProtKB-UniRule"/>
</dbReference>
<feature type="binding site" evidence="8">
    <location>
        <position position="158"/>
    </location>
    <ligand>
        <name>substrate</name>
    </ligand>
</feature>
<keyword evidence="7 8" id="KW-0030">Aminoacyl-tRNA synthetase</keyword>
<dbReference type="InterPro" id="IPR002314">
    <property type="entry name" value="aa-tRNA-synt_IIb"/>
</dbReference>
<dbReference type="InterPro" id="IPR022961">
    <property type="entry name" value="Gly_tRNA_ligase_bac"/>
</dbReference>
<dbReference type="InterPro" id="IPR036621">
    <property type="entry name" value="Anticodon-bd_dom_sf"/>
</dbReference>
<comment type="caution">
    <text evidence="10">The sequence shown here is derived from an EMBL/GenBank/DDBJ whole genome shotgun (WGS) entry which is preliminary data.</text>
</comment>
<dbReference type="SUPFAM" id="SSF55681">
    <property type="entry name" value="Class II aaRS and biotin synthetases"/>
    <property type="match status" value="1"/>
</dbReference>
<dbReference type="CDD" id="cd00774">
    <property type="entry name" value="GlyRS-like_core"/>
    <property type="match status" value="1"/>
</dbReference>
<dbReference type="NCBIfam" id="TIGR00389">
    <property type="entry name" value="glyS_dimeric"/>
    <property type="match status" value="1"/>
</dbReference>
<gene>
    <name evidence="8" type="primary">glyQS</name>
    <name evidence="10" type="ORF">COT77_03300</name>
</gene>
<dbReference type="GO" id="GO:0004081">
    <property type="term" value="F:bis(5'-nucleosyl)-tetraphosphatase (asymmetrical) activity"/>
    <property type="evidence" value="ECO:0007669"/>
    <property type="project" value="UniProtKB-ARBA"/>
</dbReference>
<feature type="domain" description="Aminoacyl-transfer RNA synthetases class-II family profile" evidence="9">
    <location>
        <begin position="9"/>
        <end position="355"/>
    </location>
</feature>
<organism evidence="10 11">
    <name type="scientific">Candidatus Berkelbacteria bacterium CG10_big_fil_rev_8_21_14_0_10_41_12</name>
    <dbReference type="NCBI Taxonomy" id="1974513"/>
    <lineage>
        <taxon>Bacteria</taxon>
        <taxon>Candidatus Berkelbacteria</taxon>
    </lineage>
</organism>
<evidence type="ECO:0000256" key="5">
    <source>
        <dbReference type="ARBA" id="ARBA00022840"/>
    </source>
</evidence>
<comment type="caution">
    <text evidence="8">Lacks conserved residue(s) required for the propagation of feature annotation.</text>
</comment>
<dbReference type="Pfam" id="PF00587">
    <property type="entry name" value="tRNA-synt_2b"/>
    <property type="match status" value="1"/>
</dbReference>
<dbReference type="PANTHER" id="PTHR10745">
    <property type="entry name" value="GLYCYL-TRNA SYNTHETASE/DNA POLYMERASE SUBUNIT GAMMA-2"/>
    <property type="match status" value="1"/>
</dbReference>
<dbReference type="InterPro" id="IPR006195">
    <property type="entry name" value="aa-tRNA-synth_II"/>
</dbReference>
<dbReference type="AlphaFoldDB" id="A0A2M6WWE0"/>
<evidence type="ECO:0000256" key="1">
    <source>
        <dbReference type="ARBA" id="ARBA00008226"/>
    </source>
</evidence>
<evidence type="ECO:0000256" key="8">
    <source>
        <dbReference type="HAMAP-Rule" id="MF_00253"/>
    </source>
</evidence>
<evidence type="ECO:0000313" key="10">
    <source>
        <dbReference type="EMBL" id="PIT97115.1"/>
    </source>
</evidence>
<dbReference type="GO" id="GO:0006426">
    <property type="term" value="P:glycyl-tRNA aminoacylation"/>
    <property type="evidence" value="ECO:0007669"/>
    <property type="project" value="UniProtKB-UniRule"/>
</dbReference>
<dbReference type="EMBL" id="PEZV01000036">
    <property type="protein sequence ID" value="PIT97115.1"/>
    <property type="molecule type" value="Genomic_DNA"/>
</dbReference>
<dbReference type="GO" id="GO:0004820">
    <property type="term" value="F:glycine-tRNA ligase activity"/>
    <property type="evidence" value="ECO:0007669"/>
    <property type="project" value="UniProtKB-UniRule"/>
</dbReference>
<keyword evidence="6 8" id="KW-0648">Protein biosynthesis</keyword>
<evidence type="ECO:0000256" key="3">
    <source>
        <dbReference type="ARBA" id="ARBA00022598"/>
    </source>
</evidence>
<sequence>MEKENPKMEQIVSLCKRRGFAWQGSEIYGGLGAVWHFGPLGVEMKNAIKRHWWATFVTRRNDIVGVEGAVLMHPTVWKASGHLESFTDLLVECKKCHRRFRKDHLQSGKFIGGKATEPMQCPDCDSKDWTAPKDFNLMFKTFVGPVEDEASKTYLRPETAQSMFTDFKLVLDSSRQKIPFGIAQIGKSFRNEITTGDFFFRSREFEIAEIEYFVKPGDDEKKFGEWLDLWKKFYLDLGISENKLREYEHPKESLSHYSKRTVDIEYKFPFGWSELAGVANRTDYDLSQHEKFSKKDLHYFDEQTGEKYIPYVIEPTMGIERIMMVAIVDGYKVSDGSDAREKGEVVLGLSPVIVPIQVGVFPLIKKDKLPEIAREIAEKLLQRRIRSFYDEAGSIGRRYRRQDEIGTPWCVTVDFDTLKDDSVTIRDRDTLKQERVKIEEIENYIFAKLNLS</sequence>
<dbReference type="Proteomes" id="UP000228596">
    <property type="component" value="Unassembled WGS sequence"/>
</dbReference>
<keyword evidence="4 8" id="KW-0547">Nucleotide-binding</keyword>
<name>A0A2M6WWE0_9BACT</name>
<keyword evidence="5 8" id="KW-0067">ATP-binding</keyword>
<comment type="subunit">
    <text evidence="8">Homodimer.</text>
</comment>
<dbReference type="FunFam" id="3.40.50.800:FF:000002">
    <property type="entry name" value="Glycine--tRNA ligase"/>
    <property type="match status" value="1"/>
</dbReference>
<feature type="binding site" evidence="8">
    <location>
        <begin position="274"/>
        <end position="275"/>
    </location>
    <ligand>
        <name>ATP</name>
        <dbReference type="ChEBI" id="CHEBI:30616"/>
    </ligand>
</feature>
<dbReference type="PANTHER" id="PTHR10745:SF8">
    <property type="entry name" value="DNA POLYMERASE SUBUNIT GAMMA-2, MITOCHONDRIAL"/>
    <property type="match status" value="1"/>
</dbReference>
<comment type="similarity">
    <text evidence="1 8">Belongs to the class-II aminoacyl-tRNA synthetase family.</text>
</comment>
<dbReference type="InterPro" id="IPR002315">
    <property type="entry name" value="tRNA-synt_gly"/>
</dbReference>
<protein>
    <recommendedName>
        <fullName evidence="8">Glycine--tRNA ligase</fullName>
        <ecNumber evidence="8">6.1.1.14</ecNumber>
    </recommendedName>
    <alternativeName>
        <fullName evidence="8">Glycyl-tRNA synthetase</fullName>
        <shortName evidence="8">GlyRS</shortName>
    </alternativeName>
</protein>
<reference evidence="11" key="1">
    <citation type="submission" date="2017-09" db="EMBL/GenBank/DDBJ databases">
        <title>Depth-based differentiation of microbial function through sediment-hosted aquifers and enrichment of novel symbionts in the deep terrestrial subsurface.</title>
        <authorList>
            <person name="Probst A.J."/>
            <person name="Ladd B."/>
            <person name="Jarett J.K."/>
            <person name="Geller-Mcgrath D.E."/>
            <person name="Sieber C.M.K."/>
            <person name="Emerson J.B."/>
            <person name="Anantharaman K."/>
            <person name="Thomas B.C."/>
            <person name="Malmstrom R."/>
            <person name="Stieglmeier M."/>
            <person name="Klingl A."/>
            <person name="Woyke T."/>
            <person name="Ryan C.M."/>
            <person name="Banfield J.F."/>
        </authorList>
    </citation>
    <scope>NUCLEOTIDE SEQUENCE [LARGE SCALE GENOMIC DNA]</scope>
</reference>
<feature type="binding site" evidence="8">
    <location>
        <position position="101"/>
    </location>
    <ligand>
        <name>substrate</name>
    </ligand>
</feature>
<dbReference type="HAMAP" id="MF_00253_B">
    <property type="entry name" value="Gly_tRNA_synth_B"/>
    <property type="match status" value="1"/>
</dbReference>
<dbReference type="GO" id="GO:0005737">
    <property type="term" value="C:cytoplasm"/>
    <property type="evidence" value="ECO:0007669"/>
    <property type="project" value="UniProtKB-SubCell"/>
</dbReference>
<dbReference type="Gene3D" id="3.40.50.800">
    <property type="entry name" value="Anticodon-binding domain"/>
    <property type="match status" value="1"/>
</dbReference>
<comment type="function">
    <text evidence="8">Catalyzes the attachment of glycine to tRNA(Gly).</text>
</comment>
<dbReference type="Pfam" id="PF03129">
    <property type="entry name" value="HGTP_anticodon"/>
    <property type="match status" value="1"/>
</dbReference>
<keyword evidence="3 8" id="KW-0436">Ligase</keyword>
<dbReference type="PRINTS" id="PR01043">
    <property type="entry name" value="TRNASYNTHGLY"/>
</dbReference>
<dbReference type="EC" id="6.1.1.14" evidence="8"/>
<evidence type="ECO:0000256" key="7">
    <source>
        <dbReference type="ARBA" id="ARBA00023146"/>
    </source>
</evidence>
<comment type="catalytic activity">
    <reaction evidence="8">
        <text>tRNA(Gly) + glycine + ATP = glycyl-tRNA(Gly) + AMP + diphosphate</text>
        <dbReference type="Rhea" id="RHEA:16013"/>
        <dbReference type="Rhea" id="RHEA-COMP:9664"/>
        <dbReference type="Rhea" id="RHEA-COMP:9683"/>
        <dbReference type="ChEBI" id="CHEBI:30616"/>
        <dbReference type="ChEBI" id="CHEBI:33019"/>
        <dbReference type="ChEBI" id="CHEBI:57305"/>
        <dbReference type="ChEBI" id="CHEBI:78442"/>
        <dbReference type="ChEBI" id="CHEBI:78522"/>
        <dbReference type="ChEBI" id="CHEBI:456215"/>
        <dbReference type="EC" id="6.1.1.14"/>
    </reaction>
</comment>
<dbReference type="NCBIfam" id="NF003211">
    <property type="entry name" value="PRK04173.1"/>
    <property type="match status" value="1"/>
</dbReference>
<comment type="subcellular location">
    <subcellularLocation>
        <location evidence="8">Cytoplasm</location>
    </subcellularLocation>
</comment>
<evidence type="ECO:0000256" key="4">
    <source>
        <dbReference type="ARBA" id="ARBA00022741"/>
    </source>
</evidence>
<dbReference type="SUPFAM" id="SSF52954">
    <property type="entry name" value="Class II aaRS ABD-related"/>
    <property type="match status" value="1"/>
</dbReference>
<dbReference type="CDD" id="cd00858">
    <property type="entry name" value="GlyRS_anticodon"/>
    <property type="match status" value="1"/>
</dbReference>
<dbReference type="InterPro" id="IPR004154">
    <property type="entry name" value="Anticodon-bd"/>
</dbReference>